<feature type="compositionally biased region" description="Basic residues" evidence="5">
    <location>
        <begin position="125"/>
        <end position="136"/>
    </location>
</feature>
<dbReference type="InterPro" id="IPR036388">
    <property type="entry name" value="WH-like_DNA-bd_sf"/>
</dbReference>
<feature type="compositionally biased region" description="Low complexity" evidence="5">
    <location>
        <begin position="137"/>
        <end position="149"/>
    </location>
</feature>
<accession>A0A1Z8JH93</accession>
<comment type="subcellular location">
    <subcellularLocation>
        <location evidence="1 4">Nucleus</location>
    </subcellularLocation>
</comment>
<evidence type="ECO:0000313" key="8">
    <source>
        <dbReference type="Proteomes" id="UP000195871"/>
    </source>
</evidence>
<evidence type="ECO:0000256" key="3">
    <source>
        <dbReference type="ARBA" id="ARBA00023242"/>
    </source>
</evidence>
<sequence length="612" mass="68670">MDRNLTSSPLSDYNDLADKRETRSMSMSKGTRTKEKSNIRIQSKLKSQTNTVNSELLPAANLSSPSKKSELKTPPHSTLRTSSRSCDDTSNSLHSLERDGKSNGLLSPEFSSPSLYERPLEVQQQHHHHHHRHRHQYQYQNQPQLQQPQAPNSIFKPANININIIHDSPNTDTFEDPLRSPNFNRKRRRQSITENHHTQQQLKKKSSNKPVCTEQHESDFVLPNPEDMPEITFTGNTKPPYSYASLIGMALLRAPDRRLTLAEIYQWISDHFKFYKKGEVGWQNSIRHNLSLNKAFQKTEKLKEKKGHFWQIVPGFEHIFCNIKETKRNGGGASSSSSSSSSSLSSSSASLSTSQNLKNSKRNNPQTPKSQSFTTDTDRDDDKDNEIDLFHSDMVSTPLSKSTMSHESYALNARYIHNRNASDGLSSIPEVNISATPTHLFSDISPGPISIANTSVEFATSFSSRANFEFSPIKPIENGPIGPILEPVTPKLNQNCPLPSIASQLKSLQHIPPSNSKNANTSRIRSTPFHQLNTPDNSFSNSSRKYWASPSYLDDFYTSPVNKPLLSNTSHMQNIPSITTNVFGSPIVGKSLSFSTNEIFGIDICHISNDDE</sequence>
<feature type="region of interest" description="Disordered" evidence="5">
    <location>
        <begin position="512"/>
        <end position="537"/>
    </location>
</feature>
<feature type="compositionally biased region" description="Low complexity" evidence="5">
    <location>
        <begin position="334"/>
        <end position="352"/>
    </location>
</feature>
<evidence type="ECO:0000256" key="2">
    <source>
        <dbReference type="ARBA" id="ARBA00023125"/>
    </source>
</evidence>
<feature type="region of interest" description="Disordered" evidence="5">
    <location>
        <begin position="1"/>
        <end position="227"/>
    </location>
</feature>
<dbReference type="GO" id="GO:0001228">
    <property type="term" value="F:DNA-binding transcription activator activity, RNA polymerase II-specific"/>
    <property type="evidence" value="ECO:0007669"/>
    <property type="project" value="UniProtKB-ARBA"/>
</dbReference>
<dbReference type="InterPro" id="IPR030456">
    <property type="entry name" value="TF_fork_head_CS_2"/>
</dbReference>
<name>A0A1Z8JH93_PICKU</name>
<dbReference type="AlphaFoldDB" id="A0A1Z8JH93"/>
<dbReference type="EMBL" id="NHMM01000010">
    <property type="protein sequence ID" value="OUT19945.1"/>
    <property type="molecule type" value="Genomic_DNA"/>
</dbReference>
<dbReference type="GO" id="GO:0005634">
    <property type="term" value="C:nucleus"/>
    <property type="evidence" value="ECO:0007669"/>
    <property type="project" value="UniProtKB-SubCell"/>
</dbReference>
<feature type="region of interest" description="Disordered" evidence="5">
    <location>
        <begin position="330"/>
        <end position="385"/>
    </location>
</feature>
<comment type="caution">
    <text evidence="7">The sequence shown here is derived from an EMBL/GenBank/DDBJ whole genome shotgun (WGS) entry which is preliminary data.</text>
</comment>
<dbReference type="FunFam" id="1.10.10.10:FF:000260">
    <property type="entry name" value="Forkhead transcription factor (Sep1)"/>
    <property type="match status" value="1"/>
</dbReference>
<dbReference type="SUPFAM" id="SSF46785">
    <property type="entry name" value="Winged helix' DNA-binding domain"/>
    <property type="match status" value="1"/>
</dbReference>
<dbReference type="PANTHER" id="PTHR11829:SF343">
    <property type="entry name" value="FORK-HEAD DOMAIN-CONTAINING PROTEIN"/>
    <property type="match status" value="1"/>
</dbReference>
<feature type="compositionally biased region" description="Polar residues" evidence="5">
    <location>
        <begin position="1"/>
        <end position="11"/>
    </location>
</feature>
<dbReference type="InterPro" id="IPR050211">
    <property type="entry name" value="FOX_domain-containing"/>
</dbReference>
<evidence type="ECO:0000313" key="7">
    <source>
        <dbReference type="EMBL" id="OUT19945.1"/>
    </source>
</evidence>
<evidence type="ECO:0000256" key="4">
    <source>
        <dbReference type="PROSITE-ProRule" id="PRU00089"/>
    </source>
</evidence>
<evidence type="ECO:0000259" key="6">
    <source>
        <dbReference type="PROSITE" id="PS50039"/>
    </source>
</evidence>
<feature type="DNA-binding region" description="Fork-head" evidence="4">
    <location>
        <begin position="238"/>
        <end position="330"/>
    </location>
</feature>
<reference evidence="7 8" key="1">
    <citation type="submission" date="2017-05" db="EMBL/GenBank/DDBJ databases">
        <title>The Genome Sequence of Candida krusei Ckrusei653.</title>
        <authorList>
            <person name="Cuomo C."/>
            <person name="Forche A."/>
            <person name="Young S."/>
            <person name="Abouelleil A."/>
            <person name="Cao P."/>
            <person name="Chapman S."/>
            <person name="Cusick C."/>
            <person name="Shea T."/>
            <person name="Nusbaum C."/>
            <person name="Birren B."/>
        </authorList>
    </citation>
    <scope>NUCLEOTIDE SEQUENCE [LARGE SCALE GENOMIC DNA]</scope>
    <source>
        <strain evidence="7 8">Ckrusei653</strain>
    </source>
</reference>
<evidence type="ECO:0000256" key="1">
    <source>
        <dbReference type="ARBA" id="ARBA00004123"/>
    </source>
</evidence>
<dbReference type="InterPro" id="IPR018122">
    <property type="entry name" value="TF_fork_head_CS_1"/>
</dbReference>
<dbReference type="PRINTS" id="PR00053">
    <property type="entry name" value="FORKHEAD"/>
</dbReference>
<dbReference type="CDD" id="cd00059">
    <property type="entry name" value="FH_FOX"/>
    <property type="match status" value="1"/>
</dbReference>
<dbReference type="SMART" id="SM00339">
    <property type="entry name" value="FH"/>
    <property type="match status" value="1"/>
</dbReference>
<dbReference type="VEuPathDB" id="FungiDB:C5L36_0B00950"/>
<feature type="compositionally biased region" description="Polar residues" evidence="5">
    <location>
        <begin position="353"/>
        <end position="373"/>
    </location>
</feature>
<dbReference type="PROSITE" id="PS00658">
    <property type="entry name" value="FORK_HEAD_2"/>
    <property type="match status" value="1"/>
</dbReference>
<dbReference type="PROSITE" id="PS00657">
    <property type="entry name" value="FORK_HEAD_1"/>
    <property type="match status" value="1"/>
</dbReference>
<protein>
    <recommendedName>
        <fullName evidence="6">Fork-head domain-containing protein</fullName>
    </recommendedName>
</protein>
<keyword evidence="2 4" id="KW-0238">DNA-binding</keyword>
<dbReference type="InterPro" id="IPR001766">
    <property type="entry name" value="Fork_head_dom"/>
</dbReference>
<dbReference type="PANTHER" id="PTHR11829">
    <property type="entry name" value="FORKHEAD BOX PROTEIN"/>
    <property type="match status" value="1"/>
</dbReference>
<feature type="domain" description="Fork-head" evidence="6">
    <location>
        <begin position="238"/>
        <end position="330"/>
    </location>
</feature>
<keyword evidence="3 4" id="KW-0539">Nucleus</keyword>
<dbReference type="Gene3D" id="1.10.10.10">
    <property type="entry name" value="Winged helix-like DNA-binding domain superfamily/Winged helix DNA-binding domain"/>
    <property type="match status" value="1"/>
</dbReference>
<dbReference type="PROSITE" id="PS50039">
    <property type="entry name" value="FORK_HEAD_3"/>
    <property type="match status" value="1"/>
</dbReference>
<dbReference type="GO" id="GO:0000978">
    <property type="term" value="F:RNA polymerase II cis-regulatory region sequence-specific DNA binding"/>
    <property type="evidence" value="ECO:0007669"/>
    <property type="project" value="TreeGrafter"/>
</dbReference>
<proteinExistence type="predicted"/>
<dbReference type="InterPro" id="IPR036390">
    <property type="entry name" value="WH_DNA-bd_sf"/>
</dbReference>
<dbReference type="Pfam" id="PF00250">
    <property type="entry name" value="Forkhead"/>
    <property type="match status" value="1"/>
</dbReference>
<gene>
    <name evidence="7" type="ORF">CAS74_005066</name>
</gene>
<dbReference type="Proteomes" id="UP000195871">
    <property type="component" value="Unassembled WGS sequence"/>
</dbReference>
<evidence type="ECO:0000256" key="5">
    <source>
        <dbReference type="SAM" id="MobiDB-lite"/>
    </source>
</evidence>
<feature type="compositionally biased region" description="Polar residues" evidence="5">
    <location>
        <begin position="75"/>
        <end position="94"/>
    </location>
</feature>
<feature type="compositionally biased region" description="Polar residues" evidence="5">
    <location>
        <begin position="39"/>
        <end position="54"/>
    </location>
</feature>
<feature type="compositionally biased region" description="Basic and acidic residues" evidence="5">
    <location>
        <begin position="376"/>
        <end position="385"/>
    </location>
</feature>
<organism evidence="7 8">
    <name type="scientific">Pichia kudriavzevii</name>
    <name type="common">Yeast</name>
    <name type="synonym">Issatchenkia orientalis</name>
    <dbReference type="NCBI Taxonomy" id="4909"/>
    <lineage>
        <taxon>Eukaryota</taxon>
        <taxon>Fungi</taxon>
        <taxon>Dikarya</taxon>
        <taxon>Ascomycota</taxon>
        <taxon>Saccharomycotina</taxon>
        <taxon>Pichiomycetes</taxon>
        <taxon>Pichiales</taxon>
        <taxon>Pichiaceae</taxon>
        <taxon>Pichia</taxon>
    </lineage>
</organism>